<feature type="domain" description="TTC28 C-terminal" evidence="19">
    <location>
        <begin position="1740"/>
        <end position="1841"/>
    </location>
</feature>
<dbReference type="PANTHER" id="PTHR10098:SF108">
    <property type="entry name" value="TETRATRICOPEPTIDE REPEAT PROTEIN 28"/>
    <property type="match status" value="1"/>
</dbReference>
<dbReference type="OMA" id="FHAARID"/>
<dbReference type="EnsemblMetazoa" id="XM_030991841">
    <property type="protein sequence ID" value="XP_030847701"/>
    <property type="gene ID" value="LOC574629"/>
</dbReference>
<evidence type="ECO:0000256" key="8">
    <source>
        <dbReference type="ARBA" id="ARBA00022776"/>
    </source>
</evidence>
<feature type="repeat" description="TPR" evidence="16">
    <location>
        <begin position="8"/>
        <end position="41"/>
    </location>
</feature>
<feature type="compositionally biased region" description="Low complexity" evidence="17">
    <location>
        <begin position="1935"/>
        <end position="1952"/>
    </location>
</feature>
<feature type="compositionally biased region" description="Low complexity" evidence="17">
    <location>
        <begin position="2008"/>
        <end position="2017"/>
    </location>
</feature>
<feature type="compositionally biased region" description="Low complexity" evidence="17">
    <location>
        <begin position="2342"/>
        <end position="2351"/>
    </location>
</feature>
<dbReference type="FunFam" id="1.25.40.10:FF:001590">
    <property type="entry name" value="Rapsynoid, putative"/>
    <property type="match status" value="1"/>
</dbReference>
<evidence type="ECO:0000256" key="1">
    <source>
        <dbReference type="ARBA" id="ARBA00004214"/>
    </source>
</evidence>
<dbReference type="Pfam" id="PF26117">
    <property type="entry name" value="TTC28_C"/>
    <property type="match status" value="1"/>
</dbReference>
<dbReference type="GO" id="GO:0030496">
    <property type="term" value="C:midbody"/>
    <property type="evidence" value="ECO:0007669"/>
    <property type="project" value="UniProtKB-SubCell"/>
</dbReference>
<feature type="compositionally biased region" description="Polar residues" evidence="17">
    <location>
        <begin position="1473"/>
        <end position="1484"/>
    </location>
</feature>
<dbReference type="KEGG" id="spu:574629"/>
<dbReference type="Pfam" id="PF13424">
    <property type="entry name" value="TPR_12"/>
    <property type="match status" value="10"/>
</dbReference>
<feature type="compositionally biased region" description="Polar residues" evidence="17">
    <location>
        <begin position="2359"/>
        <end position="2381"/>
    </location>
</feature>
<keyword evidence="10" id="KW-0007">Acetylation</keyword>
<evidence type="ECO:0000256" key="12">
    <source>
        <dbReference type="ARBA" id="ARBA00023306"/>
    </source>
</evidence>
<feature type="region of interest" description="Disordered" evidence="17">
    <location>
        <begin position="2468"/>
        <end position="2530"/>
    </location>
</feature>
<accession>A0A7M7PA31</accession>
<protein>
    <recommendedName>
        <fullName evidence="15">Tetratricopeptide repeat protein 28</fullName>
    </recommendedName>
</protein>
<feature type="region of interest" description="Disordered" evidence="17">
    <location>
        <begin position="1893"/>
        <end position="1976"/>
    </location>
</feature>
<feature type="repeat" description="TPR" evidence="16">
    <location>
        <begin position="276"/>
        <end position="309"/>
    </location>
</feature>
<evidence type="ECO:0000259" key="18">
    <source>
        <dbReference type="Pfam" id="PF12770"/>
    </source>
</evidence>
<evidence type="ECO:0000256" key="15">
    <source>
        <dbReference type="ARBA" id="ARBA00073957"/>
    </source>
</evidence>
<feature type="repeat" description="TPR" evidence="16">
    <location>
        <begin position="759"/>
        <end position="792"/>
    </location>
</feature>
<name>A0A7M7PA31_STRPU</name>
<dbReference type="PANTHER" id="PTHR10098">
    <property type="entry name" value="RAPSYN-RELATED"/>
    <property type="match status" value="1"/>
</dbReference>
<dbReference type="Gene3D" id="1.25.40.10">
    <property type="entry name" value="Tetratricopeptide repeat domain"/>
    <property type="match status" value="5"/>
</dbReference>
<keyword evidence="5" id="KW-0597">Phosphoprotein</keyword>
<keyword evidence="21" id="KW-1185">Reference proteome</keyword>
<feature type="compositionally biased region" description="Basic and acidic residues" evidence="17">
    <location>
        <begin position="2326"/>
        <end position="2341"/>
    </location>
</feature>
<dbReference type="GeneID" id="574629"/>
<feature type="compositionally biased region" description="Basic and acidic residues" evidence="17">
    <location>
        <begin position="2508"/>
        <end position="2519"/>
    </location>
</feature>
<dbReference type="InterPro" id="IPR011990">
    <property type="entry name" value="TPR-like_helical_dom_sf"/>
</dbReference>
<feature type="repeat" description="TPR" evidence="16">
    <location>
        <begin position="476"/>
        <end position="509"/>
    </location>
</feature>
<evidence type="ECO:0000256" key="2">
    <source>
        <dbReference type="ARBA" id="ARBA00004300"/>
    </source>
</evidence>
<keyword evidence="11" id="KW-0206">Cytoskeleton</keyword>
<keyword evidence="6" id="KW-0132">Cell division</keyword>
<comment type="subcellular location">
    <subcellularLocation>
        <location evidence="2">Cytoplasm</location>
        <location evidence="2">Cytoskeleton</location>
        <location evidence="2">Microtubule organizing center</location>
        <location evidence="2">Centrosome</location>
    </subcellularLocation>
    <subcellularLocation>
        <location evidence="3">Cytoplasm</location>
        <location evidence="3">Cytoskeleton</location>
        <location evidence="3">Spindle pole</location>
    </subcellularLocation>
    <subcellularLocation>
        <location evidence="1">Midbody</location>
    </subcellularLocation>
</comment>
<proteinExistence type="predicted"/>
<dbReference type="RefSeq" id="XP_030847701.1">
    <property type="nucleotide sequence ID" value="XM_030991841.1"/>
</dbReference>
<evidence type="ECO:0000256" key="5">
    <source>
        <dbReference type="ARBA" id="ARBA00022553"/>
    </source>
</evidence>
<dbReference type="FunFam" id="1.25.40.10:FF:000056">
    <property type="entry name" value="Tetratricopeptide repeat domain 28"/>
    <property type="match status" value="1"/>
</dbReference>
<dbReference type="GO" id="GO:0051301">
    <property type="term" value="P:cell division"/>
    <property type="evidence" value="ECO:0007669"/>
    <property type="project" value="UniProtKB-KW"/>
</dbReference>
<comment type="subunit">
    <text evidence="14">Interacts with AURKB.</text>
</comment>
<keyword evidence="4" id="KW-0963">Cytoplasm</keyword>
<feature type="repeat" description="TPR" evidence="16">
    <location>
        <begin position="196"/>
        <end position="229"/>
    </location>
</feature>
<feature type="compositionally biased region" description="Polar residues" evidence="17">
    <location>
        <begin position="2294"/>
        <end position="2314"/>
    </location>
</feature>
<dbReference type="InParanoid" id="A0A7M7PA31"/>
<dbReference type="Pfam" id="PF13176">
    <property type="entry name" value="TPR_7"/>
    <property type="match status" value="2"/>
</dbReference>
<dbReference type="GO" id="GO:0005813">
    <property type="term" value="C:centrosome"/>
    <property type="evidence" value="ECO:0007669"/>
    <property type="project" value="UniProtKB-SubCell"/>
</dbReference>
<feature type="compositionally biased region" description="Polar residues" evidence="17">
    <location>
        <begin position="2087"/>
        <end position="2107"/>
    </location>
</feature>
<feature type="region of interest" description="Disordered" evidence="17">
    <location>
        <begin position="1469"/>
        <end position="1504"/>
    </location>
</feature>
<evidence type="ECO:0000313" key="20">
    <source>
        <dbReference type="EnsemblMetazoa" id="XP_030847701"/>
    </source>
</evidence>
<dbReference type="OrthoDB" id="626167at2759"/>
<evidence type="ECO:0000256" key="4">
    <source>
        <dbReference type="ARBA" id="ARBA00022490"/>
    </source>
</evidence>
<dbReference type="SMART" id="SM00028">
    <property type="entry name" value="TPR"/>
    <property type="match status" value="24"/>
</dbReference>
<feature type="region of interest" description="Disordered" evidence="17">
    <location>
        <begin position="2169"/>
        <end position="2218"/>
    </location>
</feature>
<reference evidence="20" key="2">
    <citation type="submission" date="2021-01" db="UniProtKB">
        <authorList>
            <consortium name="EnsemblMetazoa"/>
        </authorList>
    </citation>
    <scope>IDENTIFICATION</scope>
</reference>
<dbReference type="FunFam" id="1.25.40.10:FF:000040">
    <property type="entry name" value="Tetratricopeptide repeat domain 28"/>
    <property type="match status" value="1"/>
</dbReference>
<sequence length="2530" mass="275983">MMKWQPAKKAYYRQGVALQCLGRHADALAAFSSGLAQDPKSLQLLAGLVEAAVKSPLKDNFEPTYKQLVSMNLDKSPFVIISVIGQELLAAGYHASSLVVLESALKIGSSSLKLRGSVFSALSSAHWGLGNTEKAISYMHQDLSVAKSLSDHVGECRAHGNLGAAYFSQGNYKEALTHHHFQLYLAMKQKDRNVAASALSSLGHVYSAIGDFPNALTTHKQCVTLARQLNDKQFEAREIGNVGAVQLALGDFDKALECHKKHLDIAKQLENRTEEARAYSNLGSAYHYQRNFEKASHYHSEVLTIAKGQENRAMEARAYAGLGHAARCSGDLNTGKQCHEQQLNISLSTKDKVTEARACSNLGIVYQQQGQYETALKWHKAHMNIATEMNDRASMGRAYGNMGNAYSALNQHEQAIKYHKQELTISREVNDRGAEACTHGNLAVAYQAMNIKDKAMEHYQSHLSIAGELKDKASEARALSNLGNYHSSRGEFQQAIPFYERYLALAKEVKDLEGQGKAYHNLGYALYSLGNYKAAVQYYEKDLLLARDQKDKVWMGRAYCNLGLAYRTLGNFERAEDCQKCFLTITQQVKNAPGKFRALGNLGDIFMAKKDTEGAVRFYEQQLQLAKVVSNKALEATAFGALGAAQRKLKHYDKALAHHTQELQLYQELNDLKGECKAHSHLGAVHTSLGKFLDAFKCYEEQLERARELNDGPIQAQAYGNLGITKMNMNLFEDALGYFEEQLGALEQVGGNVVLQNRASAFANLAECYEALNDLEEAIKCYEQYLLIAQSIRNLEEQDKAYHGLGNVHRSLGNLQQASFCYEKRLLLAHETNSATAKASAYGELGCLHSLMGNFEQAVSCLENQMRITLEANDKAGQADAACGLGGVYQQMGEFEKALEFHEDDLKIAEETNNLSCQGRAFGNLGVTHESLGNYQKAIVYQEQHLSIAAQVNDRVAKTLAYASLGRVHHALGNHTQSVTYFKQGLQIANQLGRREDEAKIRHRLGLALWSISKLEDAQHELYRAAEIFEEIRRDAHGSGEYKISLFDAQSASYQALQRVLVALDRADEALAVAERGRTRAFVDLLMERQTGNETASMDTTLITNDQIQDLVSRQNAHILYFSIADGHLYSWLMNPSDGIVKFHDCDLAHIDKDTKADDQSSTASSTTSLPSLNLTNGISYSCTALLEQYISHAREALGVDTHIHYNGDITSETESEADDLLQQHLEELSAKLDSDRSGFLRLTNRNNIINSSSRSIASLASQLSGGLGSLNGSIARREAANKLLRHKSWSGKPPLRALYDVLIAPLEDALPQPNGPDTPRTDLVLVLEGDLYLVPFSILKGGSSTESFHERFNVRMVPSLRALNLNMYWEQRSPTSSGMQPALVVANPKLPTSVIDKWGWSGMAGSEQEASTVSELLGVKPLTGASATKEGVLHAIESAECLHFATHVSWKLSALVLSPKDPTPILSASPIHLTSANSPNSPEQLDLNDMNSPEPHARNGSRSDIPSLSDFLLTAADILDLHLTAKLVVLSPYGNEGRGGGGRITSDSVIGLARSFLAAGAQSVLVPLWSMPESAVQVFVRALYDKLLGGSKASVAVAEAMKSVREVKQFAHPSNWAGFALVGCDARLSNKSAMFGNALGDVLTTPSKCRDALRVLLHLIEKSLQRINRGQTNPMYTTQPSITKRVGPVRGWQELLKSVGFRFEEEISSSIPPSVFFPQSDPGDRLLQASSSLQALLGLTNQTNLAISKLLPFPEAALEIIEMLQHVQSKYCRDGEGGMQLPVNVKLWQTPGCHELLSSLGFDVIDMGPEEVLLITRKQVSRRSIHYTLQGLLAIFNPSEAPKTLPLESFSSMESLNSETSGTSMSGMSGFSMSAMSGTSIISSHSLKSGEVVVSKPNKVSSRSMMRSVKEGRQNHLHATTSTPKAHNWRGDYSSTSLTSLGLNNPELSPVSPSPPTVPEGRKERDGSRSDERLGHLGIPQEVLAFLQDENAFSPESVPPPITLKAESPVSISSQRSSRESLIGGTYSPVAGTVNPAFIDETDDMVSERGYTLAALRRMSPTARGKPVGTRPSRSPSPGDVFLPNAASTSLGQTSKNSSRGNSPSGKQVVAGKTRRQSSTDSVESTTKGARQKSRTSPLQALGHENIAMKILKDTMKHMTAVERMQQYSDLQHNREKLRRNSSQDRVSPMEQETKFNSTSSSNNNNSATPSNKSAAQVNNPVSATVVESKIQHHTANAASMGAPTTSLVGRLEKAGKKPPPPIKAKPLFDNKPRSGAGNNQTPHSKPNGVIPSRTNGFSPQGTNSTHGLTRTSLGPIPYRTNNSHLRESRTSDSSDKSSDYPRSPISSDPDSIRHTPPYNSHSIHNKSTLPLTKPISYSSPPDYKQVMLSRQKGLNPSPNSSVDNSSSSPSNQISSSQNINRRPGSALSTNSSLYSSTSSIQSVIHVPSVGTANRQTPPRQLAIARQGSLDSNASTDSLGLTMSPRTPQSPNRPLMNGGIRSPLASPRDRTKDGERKIVGQRVFQSSPC</sequence>
<evidence type="ECO:0000256" key="10">
    <source>
        <dbReference type="ARBA" id="ARBA00022990"/>
    </source>
</evidence>
<dbReference type="SUPFAM" id="SSF48452">
    <property type="entry name" value="TPR-like"/>
    <property type="match status" value="6"/>
</dbReference>
<dbReference type="GO" id="GO:0000922">
    <property type="term" value="C:spindle pole"/>
    <property type="evidence" value="ECO:0007669"/>
    <property type="project" value="UniProtKB-SubCell"/>
</dbReference>
<feature type="region of interest" description="Disordered" evidence="17">
    <location>
        <begin position="1995"/>
        <end position="2025"/>
    </location>
</feature>
<feature type="domain" description="CHAT" evidence="18">
    <location>
        <begin position="1294"/>
        <end position="1624"/>
    </location>
</feature>
<evidence type="ECO:0000256" key="7">
    <source>
        <dbReference type="ARBA" id="ARBA00022737"/>
    </source>
</evidence>
<evidence type="ECO:0000256" key="14">
    <source>
        <dbReference type="ARBA" id="ARBA00063562"/>
    </source>
</evidence>
<keyword evidence="9 16" id="KW-0802">TPR repeat</keyword>
<evidence type="ECO:0000259" key="19">
    <source>
        <dbReference type="Pfam" id="PF26117"/>
    </source>
</evidence>
<feature type="region of interest" description="Disordered" evidence="17">
    <location>
        <begin position="2253"/>
        <end position="2434"/>
    </location>
</feature>
<evidence type="ECO:0000256" key="16">
    <source>
        <dbReference type="PROSITE-ProRule" id="PRU00339"/>
    </source>
</evidence>
<evidence type="ECO:0000256" key="13">
    <source>
        <dbReference type="ARBA" id="ARBA00057010"/>
    </source>
</evidence>
<feature type="region of interest" description="Disordered" evidence="17">
    <location>
        <begin position="2058"/>
        <end position="2146"/>
    </location>
</feature>
<evidence type="ECO:0000256" key="6">
    <source>
        <dbReference type="ARBA" id="ARBA00022618"/>
    </source>
</evidence>
<feature type="compositionally biased region" description="Polar residues" evidence="17">
    <location>
        <begin position="2470"/>
        <end position="2493"/>
    </location>
</feature>
<feature type="compositionally biased region" description="Basic and acidic residues" evidence="17">
    <location>
        <begin position="1961"/>
        <end position="1976"/>
    </location>
</feature>
<dbReference type="InterPro" id="IPR058900">
    <property type="entry name" value="TTC28_C"/>
</dbReference>
<keyword evidence="12" id="KW-0131">Cell cycle</keyword>
<keyword evidence="8" id="KW-0498">Mitosis</keyword>
<reference evidence="21" key="1">
    <citation type="submission" date="2015-02" db="EMBL/GenBank/DDBJ databases">
        <title>Genome sequencing for Strongylocentrotus purpuratus.</title>
        <authorList>
            <person name="Murali S."/>
            <person name="Liu Y."/>
            <person name="Vee V."/>
            <person name="English A."/>
            <person name="Wang M."/>
            <person name="Skinner E."/>
            <person name="Han Y."/>
            <person name="Muzny D.M."/>
            <person name="Worley K.C."/>
            <person name="Gibbs R.A."/>
        </authorList>
    </citation>
    <scope>NUCLEOTIDE SEQUENCE</scope>
</reference>
<dbReference type="InterPro" id="IPR024983">
    <property type="entry name" value="CHAT_dom"/>
</dbReference>
<comment type="function">
    <text evidence="13">During mitosis, may be involved in the condensation of spindle midzone microtubules, leading to the formation of midbody.</text>
</comment>
<feature type="compositionally biased region" description="Low complexity" evidence="17">
    <location>
        <begin position="2198"/>
        <end position="2217"/>
    </location>
</feature>
<keyword evidence="7" id="KW-0677">Repeat</keyword>
<evidence type="ECO:0000256" key="3">
    <source>
        <dbReference type="ARBA" id="ARBA00004647"/>
    </source>
</evidence>
<evidence type="ECO:0000313" key="21">
    <source>
        <dbReference type="Proteomes" id="UP000007110"/>
    </source>
</evidence>
<dbReference type="Pfam" id="PF12770">
    <property type="entry name" value="CHAT"/>
    <property type="match status" value="1"/>
</dbReference>
<evidence type="ECO:0000256" key="11">
    <source>
        <dbReference type="ARBA" id="ARBA00023212"/>
    </source>
</evidence>
<dbReference type="Proteomes" id="UP000007110">
    <property type="component" value="Unassembled WGS sequence"/>
</dbReference>
<dbReference type="FunFam" id="1.25.40.10:FF:000096">
    <property type="entry name" value="Tetratricopeptide repeat domain 28"/>
    <property type="match status" value="1"/>
</dbReference>
<dbReference type="CTD" id="23331"/>
<dbReference type="InterPro" id="IPR019734">
    <property type="entry name" value="TPR_rpt"/>
</dbReference>
<feature type="repeat" description="TPR" evidence="16">
    <location>
        <begin position="516"/>
        <end position="549"/>
    </location>
</feature>
<organism evidence="20 21">
    <name type="scientific">Strongylocentrotus purpuratus</name>
    <name type="common">Purple sea urchin</name>
    <dbReference type="NCBI Taxonomy" id="7668"/>
    <lineage>
        <taxon>Eukaryota</taxon>
        <taxon>Metazoa</taxon>
        <taxon>Echinodermata</taxon>
        <taxon>Eleutherozoa</taxon>
        <taxon>Echinozoa</taxon>
        <taxon>Echinoidea</taxon>
        <taxon>Euechinoidea</taxon>
        <taxon>Echinacea</taxon>
        <taxon>Camarodonta</taxon>
        <taxon>Echinidea</taxon>
        <taxon>Strongylocentrotidae</taxon>
        <taxon>Strongylocentrotus</taxon>
    </lineage>
</organism>
<feature type="repeat" description="TPR" evidence="16">
    <location>
        <begin position="879"/>
        <end position="912"/>
    </location>
</feature>
<feature type="compositionally biased region" description="Low complexity" evidence="17">
    <location>
        <begin position="2397"/>
        <end position="2434"/>
    </location>
</feature>
<dbReference type="PROSITE" id="PS50005">
    <property type="entry name" value="TPR"/>
    <property type="match status" value="8"/>
</dbReference>
<evidence type="ECO:0000256" key="9">
    <source>
        <dbReference type="ARBA" id="ARBA00022803"/>
    </source>
</evidence>
<feature type="compositionally biased region" description="Polar residues" evidence="17">
    <location>
        <begin position="2118"/>
        <end position="2140"/>
    </location>
</feature>
<evidence type="ECO:0000256" key="17">
    <source>
        <dbReference type="SAM" id="MobiDB-lite"/>
    </source>
</evidence>
<feature type="repeat" description="TPR" evidence="16">
    <location>
        <begin position="396"/>
        <end position="429"/>
    </location>
</feature>